<evidence type="ECO:0000313" key="3">
    <source>
        <dbReference type="EMBL" id="QGW26791.1"/>
    </source>
</evidence>
<keyword evidence="1 3" id="KW-0378">Hydrolase</keyword>
<dbReference type="InterPro" id="IPR006680">
    <property type="entry name" value="Amidohydro-rel"/>
</dbReference>
<dbReference type="GO" id="GO:0016810">
    <property type="term" value="F:hydrolase activity, acting on carbon-nitrogen (but not peptide) bonds"/>
    <property type="evidence" value="ECO:0007669"/>
    <property type="project" value="InterPro"/>
</dbReference>
<feature type="domain" description="Amidohydrolase-related" evidence="2">
    <location>
        <begin position="51"/>
        <end position="371"/>
    </location>
</feature>
<proteinExistence type="predicted"/>
<dbReference type="InterPro" id="IPR011059">
    <property type="entry name" value="Metal-dep_hydrolase_composite"/>
</dbReference>
<name>A0A6I6GVX5_9BACT</name>
<dbReference type="PANTHER" id="PTHR43794:SF11">
    <property type="entry name" value="AMIDOHYDROLASE-RELATED DOMAIN-CONTAINING PROTEIN"/>
    <property type="match status" value="1"/>
</dbReference>
<dbReference type="SUPFAM" id="SSF51556">
    <property type="entry name" value="Metallo-dependent hydrolases"/>
    <property type="match status" value="1"/>
</dbReference>
<dbReference type="Proteomes" id="UP000426027">
    <property type="component" value="Chromosome"/>
</dbReference>
<sequence length="389" mass="42530">MQYQRFTADVVFTGEAVLTQHAVIANAQGTIIDVVPLEQAGSEVQQFNGLLCPGFVNAHCHLELSHMLGRIPAHTGMVDFLLQVMFNRQADAELIQYAMHNAAEQMLGHGIVAVGDICNTANSAAIKQHSSIYWHSLVEISGFVPAAALQRFEQGIAVMQALQQHQSAAQMSVVPHAPYSVSGKLYELIAQQTQTVVSMHNQESVAEEMLLTQGNGDLLRLYEAIGVNIDFFTPKGNSSLQHVADWLPQQGNLLLVHNCHSTADDIALMQQRQQAVYWCFCPRANQYIGNPLPNVPLFIEKDTRICLGTDSLASNHSLSILAEMQTLQAAFPQLQLAQLLQWATYNGAAALGIQQQYGQLKPGMKPGLLLLENVGANGDISHSSIQRLC</sequence>
<reference evidence="3 4" key="1">
    <citation type="submission" date="2019-11" db="EMBL/GenBank/DDBJ databases">
        <authorList>
            <person name="Im W.T."/>
        </authorList>
    </citation>
    <scope>NUCLEOTIDE SEQUENCE [LARGE SCALE GENOMIC DNA]</scope>
    <source>
        <strain evidence="3 4">SB-02</strain>
    </source>
</reference>
<dbReference type="InterPro" id="IPR050287">
    <property type="entry name" value="MTA/SAH_deaminase"/>
</dbReference>
<dbReference type="InterPro" id="IPR032466">
    <property type="entry name" value="Metal_Hydrolase"/>
</dbReference>
<protein>
    <submittedName>
        <fullName evidence="3">Amidohydrolase family protein</fullName>
    </submittedName>
</protein>
<evidence type="ECO:0000256" key="1">
    <source>
        <dbReference type="ARBA" id="ARBA00022801"/>
    </source>
</evidence>
<dbReference type="KEGG" id="fls:GLV81_00555"/>
<dbReference type="SUPFAM" id="SSF51338">
    <property type="entry name" value="Composite domain of metallo-dependent hydrolases"/>
    <property type="match status" value="1"/>
</dbReference>
<accession>A0A6I6GVX5</accession>
<evidence type="ECO:0000313" key="4">
    <source>
        <dbReference type="Proteomes" id="UP000426027"/>
    </source>
</evidence>
<dbReference type="RefSeq" id="WP_157475920.1">
    <property type="nucleotide sequence ID" value="NZ_CP046566.1"/>
</dbReference>
<dbReference type="AlphaFoldDB" id="A0A6I6GVX5"/>
<organism evidence="3 4">
    <name type="scientific">Phnomibacter ginsenosidimutans</name>
    <dbReference type="NCBI Taxonomy" id="2676868"/>
    <lineage>
        <taxon>Bacteria</taxon>
        <taxon>Pseudomonadati</taxon>
        <taxon>Bacteroidota</taxon>
        <taxon>Chitinophagia</taxon>
        <taxon>Chitinophagales</taxon>
        <taxon>Chitinophagaceae</taxon>
        <taxon>Phnomibacter</taxon>
    </lineage>
</organism>
<keyword evidence="4" id="KW-1185">Reference proteome</keyword>
<dbReference type="PANTHER" id="PTHR43794">
    <property type="entry name" value="AMINOHYDROLASE SSNA-RELATED"/>
    <property type="match status" value="1"/>
</dbReference>
<evidence type="ECO:0000259" key="2">
    <source>
        <dbReference type="Pfam" id="PF01979"/>
    </source>
</evidence>
<dbReference type="Pfam" id="PF01979">
    <property type="entry name" value="Amidohydro_1"/>
    <property type="match status" value="1"/>
</dbReference>
<gene>
    <name evidence="3" type="ORF">GLV81_00555</name>
</gene>
<dbReference type="EMBL" id="CP046566">
    <property type="protein sequence ID" value="QGW26791.1"/>
    <property type="molecule type" value="Genomic_DNA"/>
</dbReference>
<dbReference type="Gene3D" id="3.20.20.140">
    <property type="entry name" value="Metal-dependent hydrolases"/>
    <property type="match status" value="1"/>
</dbReference>